<dbReference type="PANTHER" id="PTHR45947:SF3">
    <property type="entry name" value="SULFOQUINOVOSYL TRANSFERASE SQD2"/>
    <property type="match status" value="1"/>
</dbReference>
<dbReference type="Gene3D" id="3.40.50.2000">
    <property type="entry name" value="Glycogen Phosphorylase B"/>
    <property type="match status" value="2"/>
</dbReference>
<protein>
    <submittedName>
        <fullName evidence="3">Unannotated protein</fullName>
    </submittedName>
</protein>
<dbReference type="InterPro" id="IPR028098">
    <property type="entry name" value="Glyco_trans_4-like_N"/>
</dbReference>
<dbReference type="GO" id="GO:0016758">
    <property type="term" value="F:hexosyltransferase activity"/>
    <property type="evidence" value="ECO:0007669"/>
    <property type="project" value="TreeGrafter"/>
</dbReference>
<evidence type="ECO:0000313" key="3">
    <source>
        <dbReference type="EMBL" id="CAB4692523.1"/>
    </source>
</evidence>
<evidence type="ECO:0000259" key="2">
    <source>
        <dbReference type="Pfam" id="PF13579"/>
    </source>
</evidence>
<feature type="domain" description="Glycosyltransferase subfamily 4-like N-terminal" evidence="2">
    <location>
        <begin position="23"/>
        <end position="207"/>
    </location>
</feature>
<sequence>MTQKPRGSNSFTLVTQYFPPERGAAQVRLGSIVADLVGRGNRVDVVTALPNYPLGKIFPGWSHRPLQSRSENGAKVRRVWVWASMGSGLGRILNYLSFGVMSVLGIGVARKSHWVIVEYPTLFGALPAVLCAKMRRQRIVIIVADLWVDSIVEIGTISDGRVVALLRWAERAMLRQADAVTAVTEGVRDALLQKGVTTKQMTWLPNGADTEMFSPGPQDLAVRAELGLAAGEHLFLYAGTHGYVHGLEVVLDAAQELVDEPVRFVLVGGGSEKESLQQQAATRGLKNVTFLDPVPPEEVARLLRSCTAGLATVREGDVYRTIRSAKMLPTMSSGLPVIYSGDDEGSRLVAAAGAGIVTKPGDGADLAEAVRLLISSPERAAELGAAGRNWIESNASWHQLVGNWLEQLDQIDVPGVGVAAVSDQGVSG</sequence>
<organism evidence="3">
    <name type="scientific">freshwater metagenome</name>
    <dbReference type="NCBI Taxonomy" id="449393"/>
    <lineage>
        <taxon>unclassified sequences</taxon>
        <taxon>metagenomes</taxon>
        <taxon>ecological metagenomes</taxon>
    </lineage>
</organism>
<dbReference type="PANTHER" id="PTHR45947">
    <property type="entry name" value="SULFOQUINOVOSYL TRANSFERASE SQD2"/>
    <property type="match status" value="1"/>
</dbReference>
<name>A0A6J6P744_9ZZZZ</name>
<feature type="domain" description="Glycosyl transferase family 1" evidence="1">
    <location>
        <begin position="223"/>
        <end position="390"/>
    </location>
</feature>
<evidence type="ECO:0000259" key="1">
    <source>
        <dbReference type="Pfam" id="PF00534"/>
    </source>
</evidence>
<gene>
    <name evidence="3" type="ORF">UFOPK2582_00503</name>
</gene>
<dbReference type="Pfam" id="PF00534">
    <property type="entry name" value="Glycos_transf_1"/>
    <property type="match status" value="1"/>
</dbReference>
<dbReference type="InterPro" id="IPR050194">
    <property type="entry name" value="Glycosyltransferase_grp1"/>
</dbReference>
<dbReference type="CDD" id="cd03794">
    <property type="entry name" value="GT4_WbuB-like"/>
    <property type="match status" value="1"/>
</dbReference>
<accession>A0A6J6P744</accession>
<dbReference type="SUPFAM" id="SSF53756">
    <property type="entry name" value="UDP-Glycosyltransferase/glycogen phosphorylase"/>
    <property type="match status" value="1"/>
</dbReference>
<proteinExistence type="predicted"/>
<dbReference type="InterPro" id="IPR001296">
    <property type="entry name" value="Glyco_trans_1"/>
</dbReference>
<dbReference type="Pfam" id="PF13579">
    <property type="entry name" value="Glyco_trans_4_4"/>
    <property type="match status" value="1"/>
</dbReference>
<dbReference type="EMBL" id="CAEZXS010000041">
    <property type="protein sequence ID" value="CAB4692523.1"/>
    <property type="molecule type" value="Genomic_DNA"/>
</dbReference>
<dbReference type="AlphaFoldDB" id="A0A6J6P744"/>
<reference evidence="3" key="1">
    <citation type="submission" date="2020-05" db="EMBL/GenBank/DDBJ databases">
        <authorList>
            <person name="Chiriac C."/>
            <person name="Salcher M."/>
            <person name="Ghai R."/>
            <person name="Kavagutti S V."/>
        </authorList>
    </citation>
    <scope>NUCLEOTIDE SEQUENCE</scope>
</reference>